<reference evidence="1" key="1">
    <citation type="journal article" date="2020" name="Stud. Mycol.">
        <title>101 Dothideomycetes genomes: a test case for predicting lifestyles and emergence of pathogens.</title>
        <authorList>
            <person name="Haridas S."/>
            <person name="Albert R."/>
            <person name="Binder M."/>
            <person name="Bloem J."/>
            <person name="Labutti K."/>
            <person name="Salamov A."/>
            <person name="Andreopoulos B."/>
            <person name="Baker S."/>
            <person name="Barry K."/>
            <person name="Bills G."/>
            <person name="Bluhm B."/>
            <person name="Cannon C."/>
            <person name="Castanera R."/>
            <person name="Culley D."/>
            <person name="Daum C."/>
            <person name="Ezra D."/>
            <person name="Gonzalez J."/>
            <person name="Henrissat B."/>
            <person name="Kuo A."/>
            <person name="Liang C."/>
            <person name="Lipzen A."/>
            <person name="Lutzoni F."/>
            <person name="Magnuson J."/>
            <person name="Mondo S."/>
            <person name="Nolan M."/>
            <person name="Ohm R."/>
            <person name="Pangilinan J."/>
            <person name="Park H.-J."/>
            <person name="Ramirez L."/>
            <person name="Alfaro M."/>
            <person name="Sun H."/>
            <person name="Tritt A."/>
            <person name="Yoshinaga Y."/>
            <person name="Zwiers L.-H."/>
            <person name="Turgeon B."/>
            <person name="Goodwin S."/>
            <person name="Spatafora J."/>
            <person name="Crous P."/>
            <person name="Grigoriev I."/>
        </authorList>
    </citation>
    <scope>NUCLEOTIDE SEQUENCE</scope>
    <source>
        <strain evidence="1">CBS 525.71</strain>
    </source>
</reference>
<gene>
    <name evidence="1" type="ORF">BU25DRAFT_456456</name>
</gene>
<comment type="caution">
    <text evidence="1">The sequence shown here is derived from an EMBL/GenBank/DDBJ whole genome shotgun (WGS) entry which is preliminary data.</text>
</comment>
<name>A0ACB6S709_9PLEO</name>
<keyword evidence="2" id="KW-1185">Reference proteome</keyword>
<protein>
    <submittedName>
        <fullName evidence="1">Uncharacterized protein</fullName>
    </submittedName>
</protein>
<sequence>MSSNNTTPERNDRKGSLTHLQAKQLAEAAKGDTPTPEPETKPAKGTRGKKKTKSKVTEPKKNDKKTPPKNAGKKRKSSQGEDGGDTDKTLGLYEEEVEDTPSPEKKQKITDEDGKKKQAAKPKPAKGGQKGGKKVEKVTTSPASPPPTAALTPVDLDQITRAVQDAIRPHLGLLDPDVHPSLIATQVNQGMHAAIQPYLAIIEPFMRFQRLYAKLGENVGVDADAKITQVKDIIVRLQKEPGKAEKKEGAGLDDDWECEKEVFDLVNPTQPRTRR</sequence>
<evidence type="ECO:0000313" key="1">
    <source>
        <dbReference type="EMBL" id="KAF2630045.1"/>
    </source>
</evidence>
<accession>A0ACB6S709</accession>
<evidence type="ECO:0000313" key="2">
    <source>
        <dbReference type="Proteomes" id="UP000799754"/>
    </source>
</evidence>
<organism evidence="1 2">
    <name type="scientific">Macroventuria anomochaeta</name>
    <dbReference type="NCBI Taxonomy" id="301207"/>
    <lineage>
        <taxon>Eukaryota</taxon>
        <taxon>Fungi</taxon>
        <taxon>Dikarya</taxon>
        <taxon>Ascomycota</taxon>
        <taxon>Pezizomycotina</taxon>
        <taxon>Dothideomycetes</taxon>
        <taxon>Pleosporomycetidae</taxon>
        <taxon>Pleosporales</taxon>
        <taxon>Pleosporineae</taxon>
        <taxon>Didymellaceae</taxon>
        <taxon>Macroventuria</taxon>
    </lineage>
</organism>
<proteinExistence type="predicted"/>
<dbReference type="EMBL" id="MU006708">
    <property type="protein sequence ID" value="KAF2630045.1"/>
    <property type="molecule type" value="Genomic_DNA"/>
</dbReference>
<dbReference type="Proteomes" id="UP000799754">
    <property type="component" value="Unassembled WGS sequence"/>
</dbReference>